<comment type="caution">
    <text evidence="2">The sequence shown here is derived from an EMBL/GenBank/DDBJ whole genome shotgun (WGS) entry which is preliminary data.</text>
</comment>
<evidence type="ECO:0000313" key="3">
    <source>
        <dbReference type="Proteomes" id="UP000734511"/>
    </source>
</evidence>
<keyword evidence="3" id="KW-1185">Reference proteome</keyword>
<dbReference type="RefSeq" id="WP_167982124.1">
    <property type="nucleotide sequence ID" value="NZ_JAATEJ010000004.1"/>
</dbReference>
<dbReference type="Gene3D" id="3.40.50.1240">
    <property type="entry name" value="Phosphoglycerate mutase-like"/>
    <property type="match status" value="1"/>
</dbReference>
<organism evidence="2 3">
    <name type="scientific">Actinacidiphila epipremni</name>
    <dbReference type="NCBI Taxonomy" id="2053013"/>
    <lineage>
        <taxon>Bacteria</taxon>
        <taxon>Bacillati</taxon>
        <taxon>Actinomycetota</taxon>
        <taxon>Actinomycetes</taxon>
        <taxon>Kitasatosporales</taxon>
        <taxon>Streptomycetaceae</taxon>
        <taxon>Actinacidiphila</taxon>
    </lineage>
</organism>
<dbReference type="Pfam" id="PF00300">
    <property type="entry name" value="His_Phos_1"/>
    <property type="match status" value="1"/>
</dbReference>
<accession>A0ABX0ZNR0</accession>
<feature type="region of interest" description="Disordered" evidence="1">
    <location>
        <begin position="195"/>
        <end position="235"/>
    </location>
</feature>
<proteinExistence type="predicted"/>
<dbReference type="EMBL" id="JAATEJ010000004">
    <property type="protein sequence ID" value="NJP43246.1"/>
    <property type="molecule type" value="Genomic_DNA"/>
</dbReference>
<gene>
    <name evidence="2" type="ORF">HCN08_07495</name>
</gene>
<dbReference type="InterPro" id="IPR029033">
    <property type="entry name" value="His_PPase_superfam"/>
</dbReference>
<reference evidence="2 3" key="1">
    <citation type="submission" date="2020-03" db="EMBL/GenBank/DDBJ databases">
        <title>WGS of actinomycetes isolated from Thailand.</title>
        <authorList>
            <person name="Thawai C."/>
        </authorList>
    </citation>
    <scope>NUCLEOTIDE SEQUENCE [LARGE SCALE GENOMIC DNA]</scope>
    <source>
        <strain evidence="2 3">PRB2-1</strain>
    </source>
</reference>
<evidence type="ECO:0000256" key="1">
    <source>
        <dbReference type="SAM" id="MobiDB-lite"/>
    </source>
</evidence>
<dbReference type="InterPro" id="IPR013078">
    <property type="entry name" value="His_Pase_superF_clade-1"/>
</dbReference>
<sequence length="235" mass="25548">MTTILLRHASTSYSTHYLVNGDPGVRLPLDAEGVAACHVLRASGSLRHPRTWVTSAFPRAQQTTILLAGPAQLEPRIDARLNELDYGDFEGGPFLDYADWLGRHGPYIRPPGAAESQHEAVIRMLAAVRDALRHPGPRVVVAHGLLLSLLTWTMAEPSDEPLPLFFPEARCLDPLVVTDTRLHGLTSRLIDRLTSEGVHAPPTGGGRAESPQAGVPILANFDPLRTPPEERSPHA</sequence>
<name>A0ABX0ZNR0_9ACTN</name>
<evidence type="ECO:0000313" key="2">
    <source>
        <dbReference type="EMBL" id="NJP43246.1"/>
    </source>
</evidence>
<dbReference type="Proteomes" id="UP000734511">
    <property type="component" value="Unassembled WGS sequence"/>
</dbReference>
<dbReference type="SUPFAM" id="SSF53254">
    <property type="entry name" value="Phosphoglycerate mutase-like"/>
    <property type="match status" value="1"/>
</dbReference>
<protein>
    <submittedName>
        <fullName evidence="2">Histidine phosphatase family protein</fullName>
    </submittedName>
</protein>
<dbReference type="SMART" id="SM00855">
    <property type="entry name" value="PGAM"/>
    <property type="match status" value="1"/>
</dbReference>